<dbReference type="Proteomes" id="UP000198382">
    <property type="component" value="Unassembled WGS sequence"/>
</dbReference>
<evidence type="ECO:0000256" key="1">
    <source>
        <dbReference type="SAM" id="Coils"/>
    </source>
</evidence>
<organism evidence="2 3">
    <name type="scientific">Flavobacterium frigidimaris</name>
    <dbReference type="NCBI Taxonomy" id="262320"/>
    <lineage>
        <taxon>Bacteria</taxon>
        <taxon>Pseudomonadati</taxon>
        <taxon>Bacteroidota</taxon>
        <taxon>Flavobacteriia</taxon>
        <taxon>Flavobacteriales</taxon>
        <taxon>Flavobacteriaceae</taxon>
        <taxon>Flavobacterium</taxon>
    </lineage>
</organism>
<dbReference type="EMBL" id="MUGV01000001">
    <property type="protein sequence ID" value="OXA82538.1"/>
    <property type="molecule type" value="Genomic_DNA"/>
</dbReference>
<keyword evidence="3" id="KW-1185">Reference proteome</keyword>
<sequence>MTKLKLPASKLKINKLFLIGNGFDLALNLKTSYNDFLLWLLKKNFNEALNSEIFTAPFEKYPGSYNEFMRENSNRKVFGFKENNLFDILLNANRDFSNIDSVNNIRELLDFLDKRSVEIVPSIQNGLITDLLKMCKVGWVDVEGVYFDLLKLIIKGNKLKPNHNMLNKIDALNEELSFLILELKNYLQELETKISKDKAKRYIEQFAADLTKNEFSFLHDNLEDIDLGHRYFLNFNYTDSLTNLLSNSKEIKYNQNFIHGNLQDNENSIIFGFGDEMDSVYKEMEELNDNRFFKHIKSFQYFKTPNYRELLSFLNSGDYQVCIYGHSCGLSDRIMLNEIFEHENCKSIKIYYYNDEDFTNKTMEISRHFNSNQLMRKKIVEKSKNDLIPQVKDMDNI</sequence>
<reference evidence="2 3" key="1">
    <citation type="submission" date="2016-11" db="EMBL/GenBank/DDBJ databases">
        <title>Whole genomes of Flavobacteriaceae.</title>
        <authorList>
            <person name="Stine C."/>
            <person name="Li C."/>
            <person name="Tadesse D."/>
        </authorList>
    </citation>
    <scope>NUCLEOTIDE SEQUENCE [LARGE SCALE GENOMIC DNA]</scope>
    <source>
        <strain evidence="2 3">DSM 15937</strain>
    </source>
</reference>
<name>A0ABX4BWU9_FLAFR</name>
<dbReference type="InterPro" id="IPR025935">
    <property type="entry name" value="AbiH"/>
</dbReference>
<dbReference type="Pfam" id="PF14253">
    <property type="entry name" value="AbiH"/>
    <property type="match status" value="1"/>
</dbReference>
<evidence type="ECO:0000313" key="3">
    <source>
        <dbReference type="Proteomes" id="UP000198382"/>
    </source>
</evidence>
<proteinExistence type="predicted"/>
<comment type="caution">
    <text evidence="2">The sequence shown here is derived from an EMBL/GenBank/DDBJ whole genome shotgun (WGS) entry which is preliminary data.</text>
</comment>
<feature type="coiled-coil region" evidence="1">
    <location>
        <begin position="162"/>
        <end position="200"/>
    </location>
</feature>
<evidence type="ECO:0008006" key="4">
    <source>
        <dbReference type="Google" id="ProtNLM"/>
    </source>
</evidence>
<dbReference type="RefSeq" id="WP_074660819.1">
    <property type="nucleotide sequence ID" value="NZ_MUGV01000001.1"/>
</dbReference>
<protein>
    <recommendedName>
        <fullName evidence="4">Bacteriophage abortive infection AbiH</fullName>
    </recommendedName>
</protein>
<evidence type="ECO:0000313" key="2">
    <source>
        <dbReference type="EMBL" id="OXA82538.1"/>
    </source>
</evidence>
<keyword evidence="1" id="KW-0175">Coiled coil</keyword>
<accession>A0ABX4BWU9</accession>
<gene>
    <name evidence="2" type="ORF">B0A65_00625</name>
</gene>